<dbReference type="AlphaFoldDB" id="A0A415EW20"/>
<reference evidence="1 2" key="1">
    <citation type="submission" date="2018-08" db="EMBL/GenBank/DDBJ databases">
        <title>A genome reference for cultivated species of the human gut microbiota.</title>
        <authorList>
            <person name="Zou Y."/>
            <person name="Xue W."/>
            <person name="Luo G."/>
        </authorList>
    </citation>
    <scope>NUCLEOTIDE SEQUENCE [LARGE SCALE GENOMIC DNA]</scope>
    <source>
        <strain evidence="1 2">AF48-16</strain>
    </source>
</reference>
<proteinExistence type="predicted"/>
<sequence length="96" mass="11413">MIQHQTSNRNLLIQRRSCVCTESEGFYCYSKRSFSTKIPRPFTAPIEIRGQQLVSFYQQTPLLNNLPFFTEFTLCKQDSLLKIKKMVFLFYQAIKY</sequence>
<name>A0A415EW20_ENTCA</name>
<organism evidence="1 2">
    <name type="scientific">Enterococcus casseliflavus</name>
    <name type="common">Enterococcus flavescens</name>
    <dbReference type="NCBI Taxonomy" id="37734"/>
    <lineage>
        <taxon>Bacteria</taxon>
        <taxon>Bacillati</taxon>
        <taxon>Bacillota</taxon>
        <taxon>Bacilli</taxon>
        <taxon>Lactobacillales</taxon>
        <taxon>Enterococcaceae</taxon>
        <taxon>Enterococcus</taxon>
    </lineage>
</organism>
<evidence type="ECO:0000313" key="1">
    <source>
        <dbReference type="EMBL" id="RHK07497.1"/>
    </source>
</evidence>
<gene>
    <name evidence="1" type="ORF">DW084_04425</name>
</gene>
<dbReference type="Proteomes" id="UP000286288">
    <property type="component" value="Unassembled WGS sequence"/>
</dbReference>
<protein>
    <submittedName>
        <fullName evidence="1">Uncharacterized protein</fullName>
    </submittedName>
</protein>
<comment type="caution">
    <text evidence="1">The sequence shown here is derived from an EMBL/GenBank/DDBJ whole genome shotgun (WGS) entry which is preliminary data.</text>
</comment>
<accession>A0A415EW20</accession>
<dbReference type="EMBL" id="QRMZ01000004">
    <property type="protein sequence ID" value="RHK07497.1"/>
    <property type="molecule type" value="Genomic_DNA"/>
</dbReference>
<evidence type="ECO:0000313" key="2">
    <source>
        <dbReference type="Proteomes" id="UP000286288"/>
    </source>
</evidence>